<feature type="compositionally biased region" description="Acidic residues" evidence="3">
    <location>
        <begin position="454"/>
        <end position="464"/>
    </location>
</feature>
<feature type="compositionally biased region" description="Acidic residues" evidence="3">
    <location>
        <begin position="111"/>
        <end position="133"/>
    </location>
</feature>
<dbReference type="AlphaFoldDB" id="A0A642VAR7"/>
<sequence>MAFWRIGHGLSTISEVEKILDKPDKTLEELLEEPDLLQELHAPNTKLIEFLRSPEIMVQMVKCIADMNHTLSAEEEDRGGEAKRNEMEVDSDDDNGDHLTNIKKQIRLLNPDDEQYEREEEEDHYSSDNDEDAQQLQRHAQICSEILSADVWSLTEALMESPELIDELWQILDYPTPLNINYASYFTKISEHLLDKKTDEMLEFIKNQQDFVSRFMKHIDNPPLMDFLLKVISSDKSENPTGIIDFLQQQQLIPSLIAFLGPDVPSSVQSAAGDFLKAFVTISANSNTDTNTIGPNELSRELVSEKCVSELVRLMLHGGTGLATGVGVVIEIIRKNNSDYDFIPVMCTTLESHPPGPRDPIYLGHLVNIFADNIPKFQAMLTKQHSETLETPFGKIQPLGFERFKICELFAELLHCSNMALLNDEAGADMVAARDKERERVKRVIARAKNGMTSDDEDDEDDDNDSKKDDEEVPDAPTTPGKTIETGIEKLDIQKNAEKMDTSNNNHNLVSDQEEDVGDASNLPSEESLRKNPVPGDKLKIALADNKCVPTILNMFFDFPWNNFLHNVVYDIIQQILNGPMKEGYNRFLAIDLFGTGRLTKTICEGHVKCDEYEQQHKSRLGYMGHLTLISEEVVKFTAMFPPESVSNVIAEAVTQQDWTTYVTHTLVKTREQYNAILGGQRPEDVHEPHTNPNAIILPNDDGDMDDEDAEIGSEFGQEPHQQQDQQRGQVHLHDEDDDEDDYEDEEGATTTTGGQFARYMTSEMTGAGHFGSSDEDDDEDDWDTNNNKSNNNDDDSTAKKDTTNSTPDDDDDHPWSV</sequence>
<feature type="region of interest" description="Disordered" evidence="3">
    <location>
        <begin position="445"/>
        <end position="487"/>
    </location>
</feature>
<keyword evidence="2" id="KW-0131">Cell cycle</keyword>
<dbReference type="GO" id="GO:0019888">
    <property type="term" value="F:protein phosphatase regulator activity"/>
    <property type="evidence" value="ECO:0007669"/>
    <property type="project" value="TreeGrafter"/>
</dbReference>
<evidence type="ECO:0000256" key="1">
    <source>
        <dbReference type="ARBA" id="ARBA00006180"/>
    </source>
</evidence>
<comment type="caution">
    <text evidence="4">The sequence shown here is derived from an EMBL/GenBank/DDBJ whole genome shotgun (WGS) entry which is preliminary data.</text>
</comment>
<feature type="compositionally biased region" description="Acidic residues" evidence="3">
    <location>
        <begin position="774"/>
        <end position="784"/>
    </location>
</feature>
<gene>
    <name evidence="4" type="ORF">TRICI_001002</name>
</gene>
<organism evidence="4 5">
    <name type="scientific">Trichomonascus ciferrii</name>
    <dbReference type="NCBI Taxonomy" id="44093"/>
    <lineage>
        <taxon>Eukaryota</taxon>
        <taxon>Fungi</taxon>
        <taxon>Dikarya</taxon>
        <taxon>Ascomycota</taxon>
        <taxon>Saccharomycotina</taxon>
        <taxon>Dipodascomycetes</taxon>
        <taxon>Dipodascales</taxon>
        <taxon>Trichomonascaceae</taxon>
        <taxon>Trichomonascus</taxon>
        <taxon>Trichomonascus ciferrii complex</taxon>
    </lineage>
</organism>
<accession>A0A642VAR7</accession>
<protein>
    <recommendedName>
        <fullName evidence="6">SIT4 phosphatase-associated protein</fullName>
    </recommendedName>
</protein>
<comment type="similarity">
    <text evidence="1">Belongs to the SAPS family.</text>
</comment>
<dbReference type="PANTHER" id="PTHR12634:SF8">
    <property type="entry name" value="FIERY MOUNTAIN, ISOFORM D"/>
    <property type="match status" value="1"/>
</dbReference>
<evidence type="ECO:0000256" key="3">
    <source>
        <dbReference type="SAM" id="MobiDB-lite"/>
    </source>
</evidence>
<dbReference type="PANTHER" id="PTHR12634">
    <property type="entry name" value="SIT4 YEAST -ASSOCIATING PROTEIN-RELATED"/>
    <property type="match status" value="1"/>
</dbReference>
<dbReference type="Proteomes" id="UP000761534">
    <property type="component" value="Unassembled WGS sequence"/>
</dbReference>
<feature type="compositionally biased region" description="Acidic residues" evidence="3">
    <location>
        <begin position="808"/>
        <end position="818"/>
    </location>
</feature>
<feature type="compositionally biased region" description="Polar residues" evidence="3">
    <location>
        <begin position="502"/>
        <end position="511"/>
    </location>
</feature>
<evidence type="ECO:0000313" key="4">
    <source>
        <dbReference type="EMBL" id="KAA8916883.1"/>
    </source>
</evidence>
<proteinExistence type="inferred from homology"/>
<dbReference type="GO" id="GO:0005829">
    <property type="term" value="C:cytosol"/>
    <property type="evidence" value="ECO:0007669"/>
    <property type="project" value="TreeGrafter"/>
</dbReference>
<dbReference type="Pfam" id="PF04499">
    <property type="entry name" value="SAPS"/>
    <property type="match status" value="1"/>
</dbReference>
<evidence type="ECO:0008006" key="6">
    <source>
        <dbReference type="Google" id="ProtNLM"/>
    </source>
</evidence>
<dbReference type="OrthoDB" id="295029at2759"/>
<feature type="compositionally biased region" description="Acidic residues" evidence="3">
    <location>
        <begin position="701"/>
        <end position="712"/>
    </location>
</feature>
<feature type="compositionally biased region" description="Low complexity" evidence="3">
    <location>
        <begin position="719"/>
        <end position="730"/>
    </location>
</feature>
<keyword evidence="5" id="KW-1185">Reference proteome</keyword>
<feature type="compositionally biased region" description="Acidic residues" evidence="3">
    <location>
        <begin position="736"/>
        <end position="748"/>
    </location>
</feature>
<feature type="region of interest" description="Disordered" evidence="3">
    <location>
        <begin position="681"/>
        <end position="818"/>
    </location>
</feature>
<dbReference type="GO" id="GO:0019903">
    <property type="term" value="F:protein phosphatase binding"/>
    <property type="evidence" value="ECO:0007669"/>
    <property type="project" value="InterPro"/>
</dbReference>
<dbReference type="GO" id="GO:0005634">
    <property type="term" value="C:nucleus"/>
    <property type="evidence" value="ECO:0007669"/>
    <property type="project" value="TreeGrafter"/>
</dbReference>
<evidence type="ECO:0000313" key="5">
    <source>
        <dbReference type="Proteomes" id="UP000761534"/>
    </source>
</evidence>
<reference evidence="4" key="1">
    <citation type="journal article" date="2019" name="G3 (Bethesda)">
        <title>Genome Assemblies of Two Rare Opportunistic Yeast Pathogens: Diutina rugosa (syn. Candida rugosa) and Trichomonascus ciferrii (syn. Candida ciferrii).</title>
        <authorList>
            <person name="Mixao V."/>
            <person name="Saus E."/>
            <person name="Hansen A.P."/>
            <person name="Lass-Florl C."/>
            <person name="Gabaldon T."/>
        </authorList>
    </citation>
    <scope>NUCLEOTIDE SEQUENCE</scope>
    <source>
        <strain evidence="4">CBS 4856</strain>
    </source>
</reference>
<evidence type="ECO:0000256" key="2">
    <source>
        <dbReference type="ARBA" id="ARBA00023306"/>
    </source>
</evidence>
<name>A0A642VAR7_9ASCO</name>
<feature type="region of interest" description="Disordered" evidence="3">
    <location>
        <begin position="501"/>
        <end position="534"/>
    </location>
</feature>
<dbReference type="EMBL" id="SWFS01000078">
    <property type="protein sequence ID" value="KAA8916883.1"/>
    <property type="molecule type" value="Genomic_DNA"/>
</dbReference>
<feature type="region of interest" description="Disordered" evidence="3">
    <location>
        <begin position="72"/>
        <end position="137"/>
    </location>
</feature>
<dbReference type="InterPro" id="IPR007587">
    <property type="entry name" value="SAPS"/>
</dbReference>
<dbReference type="VEuPathDB" id="FungiDB:TRICI_001002"/>